<evidence type="ECO:0000313" key="1">
    <source>
        <dbReference type="EMBL" id="KAJ6763015.1"/>
    </source>
</evidence>
<dbReference type="Proteomes" id="UP001151532">
    <property type="component" value="Chromosome 13"/>
</dbReference>
<sequence>MHLKATAPRLLHCYRQVILPKTLLLLLLLLLKTTMMIPSFDSADKDKPWLERTEKEI</sequence>
<gene>
    <name evidence="1" type="ORF">OIU79_023703</name>
</gene>
<reference evidence="1" key="1">
    <citation type="submission" date="2022-11" db="EMBL/GenBank/DDBJ databases">
        <authorList>
            <person name="Hyden B.L."/>
            <person name="Feng K."/>
            <person name="Yates T."/>
            <person name="Jawdy S."/>
            <person name="Smart L.B."/>
            <person name="Muchero W."/>
        </authorList>
    </citation>
    <scope>NUCLEOTIDE SEQUENCE</scope>
    <source>
        <tissue evidence="1">Shoot tip</tissue>
    </source>
</reference>
<dbReference type="EMBL" id="JAPFFK010000005">
    <property type="protein sequence ID" value="KAJ6763015.1"/>
    <property type="molecule type" value="Genomic_DNA"/>
</dbReference>
<protein>
    <submittedName>
        <fullName evidence="1">Uncharacterized protein</fullName>
    </submittedName>
</protein>
<name>A0A9Q0WC98_SALPP</name>
<evidence type="ECO:0000313" key="2">
    <source>
        <dbReference type="Proteomes" id="UP001151532"/>
    </source>
</evidence>
<comment type="caution">
    <text evidence="1">The sequence shown here is derived from an EMBL/GenBank/DDBJ whole genome shotgun (WGS) entry which is preliminary data.</text>
</comment>
<reference evidence="1" key="2">
    <citation type="journal article" date="2023" name="Int. J. Mol. Sci.">
        <title>De Novo Assembly and Annotation of 11 Diverse Shrub Willow (Salix) Genomes Reveals Novel Gene Organization in Sex-Linked Regions.</title>
        <authorList>
            <person name="Hyden B."/>
            <person name="Feng K."/>
            <person name="Yates T.B."/>
            <person name="Jawdy S."/>
            <person name="Cereghino C."/>
            <person name="Smart L.B."/>
            <person name="Muchero W."/>
        </authorList>
    </citation>
    <scope>NUCLEOTIDE SEQUENCE</scope>
    <source>
        <tissue evidence="1">Shoot tip</tissue>
    </source>
</reference>
<dbReference type="AlphaFoldDB" id="A0A9Q0WC98"/>
<keyword evidence="2" id="KW-1185">Reference proteome</keyword>
<accession>A0A9Q0WC98</accession>
<proteinExistence type="predicted"/>
<organism evidence="1 2">
    <name type="scientific">Salix purpurea</name>
    <name type="common">Purple osier willow</name>
    <dbReference type="NCBI Taxonomy" id="77065"/>
    <lineage>
        <taxon>Eukaryota</taxon>
        <taxon>Viridiplantae</taxon>
        <taxon>Streptophyta</taxon>
        <taxon>Embryophyta</taxon>
        <taxon>Tracheophyta</taxon>
        <taxon>Spermatophyta</taxon>
        <taxon>Magnoliopsida</taxon>
        <taxon>eudicotyledons</taxon>
        <taxon>Gunneridae</taxon>
        <taxon>Pentapetalae</taxon>
        <taxon>rosids</taxon>
        <taxon>fabids</taxon>
        <taxon>Malpighiales</taxon>
        <taxon>Salicaceae</taxon>
        <taxon>Saliceae</taxon>
        <taxon>Salix</taxon>
    </lineage>
</organism>